<name>A0A0H0XLV4_9SPHN</name>
<proteinExistence type="predicted"/>
<gene>
    <name evidence="3" type="ORF">AAV99_07430</name>
</gene>
<keyword evidence="4" id="KW-1185">Reference proteome</keyword>
<keyword evidence="2" id="KW-0472">Membrane</keyword>
<organism evidence="3 4">
    <name type="scientific">Aurantiacibacter marinus</name>
    <dbReference type="NCBI Taxonomy" id="874156"/>
    <lineage>
        <taxon>Bacteria</taxon>
        <taxon>Pseudomonadati</taxon>
        <taxon>Pseudomonadota</taxon>
        <taxon>Alphaproteobacteria</taxon>
        <taxon>Sphingomonadales</taxon>
        <taxon>Erythrobacteraceae</taxon>
        <taxon>Aurantiacibacter</taxon>
    </lineage>
</organism>
<protein>
    <submittedName>
        <fullName evidence="3">Uncharacterized protein</fullName>
    </submittedName>
</protein>
<comment type="caution">
    <text evidence="3">The sequence shown here is derived from an EMBL/GenBank/DDBJ whole genome shotgun (WGS) entry which is preliminary data.</text>
</comment>
<feature type="transmembrane region" description="Helical" evidence="2">
    <location>
        <begin position="66"/>
        <end position="85"/>
    </location>
</feature>
<dbReference type="RefSeq" id="WP_047093394.1">
    <property type="nucleotide sequence ID" value="NZ_LBHU01000002.1"/>
</dbReference>
<dbReference type="PATRIC" id="fig|874156.12.peg.1528"/>
<evidence type="ECO:0000313" key="4">
    <source>
        <dbReference type="Proteomes" id="UP000053455"/>
    </source>
</evidence>
<sequence length="116" mass="12590">MAAKPPSSPPHATLENLSEAKVSPPKPDRKAHNEAAHFAHEENMHKSKLGWVGAVWGSKSEKPGNIAAIVAIVLLGFVGVLIFRYSEWELFSETLTAMMSTISLILGYLFGSSSRD</sequence>
<evidence type="ECO:0000313" key="3">
    <source>
        <dbReference type="EMBL" id="KLI63583.1"/>
    </source>
</evidence>
<evidence type="ECO:0000256" key="2">
    <source>
        <dbReference type="SAM" id="Phobius"/>
    </source>
</evidence>
<feature type="transmembrane region" description="Helical" evidence="2">
    <location>
        <begin position="91"/>
        <end position="111"/>
    </location>
</feature>
<feature type="region of interest" description="Disordered" evidence="1">
    <location>
        <begin position="1"/>
        <end position="33"/>
    </location>
</feature>
<accession>A0A0H0XLV4</accession>
<dbReference type="EMBL" id="LBHU01000002">
    <property type="protein sequence ID" value="KLI63583.1"/>
    <property type="molecule type" value="Genomic_DNA"/>
</dbReference>
<dbReference type="AlphaFoldDB" id="A0A0H0XLV4"/>
<evidence type="ECO:0000256" key="1">
    <source>
        <dbReference type="SAM" id="MobiDB-lite"/>
    </source>
</evidence>
<keyword evidence="2" id="KW-0812">Transmembrane</keyword>
<reference evidence="3 4" key="1">
    <citation type="submission" date="2015-04" db="EMBL/GenBank/DDBJ databases">
        <title>The draft genome sequence of Erythrobacter marinus HWDM-33.</title>
        <authorList>
            <person name="Zhuang L."/>
            <person name="Liu Y."/>
            <person name="Shao Z."/>
        </authorList>
    </citation>
    <scope>NUCLEOTIDE SEQUENCE [LARGE SCALE GENOMIC DNA]</scope>
    <source>
        <strain evidence="3 4">HWDM-33</strain>
    </source>
</reference>
<keyword evidence="2" id="KW-1133">Transmembrane helix</keyword>
<dbReference type="Proteomes" id="UP000053455">
    <property type="component" value="Unassembled WGS sequence"/>
</dbReference>
<dbReference type="STRING" id="874156.GCA_001021555_01833"/>